<dbReference type="GeneID" id="54467197"/>
<keyword evidence="2" id="KW-1133">Transmembrane helix</keyword>
<gene>
    <name evidence="3 5" type="ORF">BDZ99DRAFT_527865</name>
</gene>
<feature type="compositionally biased region" description="Low complexity" evidence="1">
    <location>
        <begin position="296"/>
        <end position="325"/>
    </location>
</feature>
<dbReference type="EMBL" id="MU003726">
    <property type="protein sequence ID" value="KAF2801898.1"/>
    <property type="molecule type" value="Genomic_DNA"/>
</dbReference>
<dbReference type="RefSeq" id="XP_033568862.1">
    <property type="nucleotide sequence ID" value="XM_033726304.1"/>
</dbReference>
<keyword evidence="2" id="KW-0472">Membrane</keyword>
<evidence type="ECO:0000313" key="5">
    <source>
        <dbReference type="RefSeq" id="XP_033568862.1"/>
    </source>
</evidence>
<feature type="compositionally biased region" description="Polar residues" evidence="1">
    <location>
        <begin position="236"/>
        <end position="257"/>
    </location>
</feature>
<accession>A0A6A6Y028</accession>
<evidence type="ECO:0000313" key="3">
    <source>
        <dbReference type="EMBL" id="KAF2801898.1"/>
    </source>
</evidence>
<reference evidence="3 5" key="1">
    <citation type="journal article" date="2020" name="Stud. Mycol.">
        <title>101 Dothideomycetes genomes: a test case for predicting lifestyles and emergence of pathogens.</title>
        <authorList>
            <person name="Haridas S."/>
            <person name="Albert R."/>
            <person name="Binder M."/>
            <person name="Bloem J."/>
            <person name="Labutti K."/>
            <person name="Salamov A."/>
            <person name="Andreopoulos B."/>
            <person name="Baker S."/>
            <person name="Barry K."/>
            <person name="Bills G."/>
            <person name="Bluhm B."/>
            <person name="Cannon C."/>
            <person name="Castanera R."/>
            <person name="Culley D."/>
            <person name="Daum C."/>
            <person name="Ezra D."/>
            <person name="Gonzalez J."/>
            <person name="Henrissat B."/>
            <person name="Kuo A."/>
            <person name="Liang C."/>
            <person name="Lipzen A."/>
            <person name="Lutzoni F."/>
            <person name="Magnuson J."/>
            <person name="Mondo S."/>
            <person name="Nolan M."/>
            <person name="Ohm R."/>
            <person name="Pangilinan J."/>
            <person name="Park H.-J."/>
            <person name="Ramirez L."/>
            <person name="Alfaro M."/>
            <person name="Sun H."/>
            <person name="Tritt A."/>
            <person name="Yoshinaga Y."/>
            <person name="Zwiers L.-H."/>
            <person name="Turgeon B."/>
            <person name="Goodwin S."/>
            <person name="Spatafora J."/>
            <person name="Crous P."/>
            <person name="Grigoriev I."/>
        </authorList>
    </citation>
    <scope>NUCLEOTIDE SEQUENCE</scope>
    <source>
        <strain evidence="3 5">CBS 304.34</strain>
    </source>
</reference>
<dbReference type="InterPro" id="IPR053018">
    <property type="entry name" value="Elsinochrome_Biosynth-Asso"/>
</dbReference>
<reference evidence="5" key="2">
    <citation type="submission" date="2020-04" db="EMBL/GenBank/DDBJ databases">
        <authorList>
            <consortium name="NCBI Genome Project"/>
        </authorList>
    </citation>
    <scope>NUCLEOTIDE SEQUENCE</scope>
    <source>
        <strain evidence="5">CBS 304.34</strain>
    </source>
</reference>
<feature type="transmembrane region" description="Helical" evidence="2">
    <location>
        <begin position="14"/>
        <end position="35"/>
    </location>
</feature>
<keyword evidence="2" id="KW-0812">Transmembrane</keyword>
<organism evidence="3">
    <name type="scientific">Mytilinidion resinicola</name>
    <dbReference type="NCBI Taxonomy" id="574789"/>
    <lineage>
        <taxon>Eukaryota</taxon>
        <taxon>Fungi</taxon>
        <taxon>Dikarya</taxon>
        <taxon>Ascomycota</taxon>
        <taxon>Pezizomycotina</taxon>
        <taxon>Dothideomycetes</taxon>
        <taxon>Pleosporomycetidae</taxon>
        <taxon>Mytilinidiales</taxon>
        <taxon>Mytilinidiaceae</taxon>
        <taxon>Mytilinidion</taxon>
    </lineage>
</organism>
<evidence type="ECO:0000313" key="4">
    <source>
        <dbReference type="Proteomes" id="UP000504636"/>
    </source>
</evidence>
<keyword evidence="4" id="KW-1185">Reference proteome</keyword>
<proteinExistence type="predicted"/>
<feature type="transmembrane region" description="Helical" evidence="2">
    <location>
        <begin position="102"/>
        <end position="128"/>
    </location>
</feature>
<evidence type="ECO:0000256" key="1">
    <source>
        <dbReference type="SAM" id="MobiDB-lite"/>
    </source>
</evidence>
<dbReference type="AlphaFoldDB" id="A0A6A6Y028"/>
<feature type="transmembrane region" description="Helical" evidence="2">
    <location>
        <begin position="149"/>
        <end position="175"/>
    </location>
</feature>
<feature type="transmembrane region" description="Helical" evidence="2">
    <location>
        <begin position="199"/>
        <end position="223"/>
    </location>
</feature>
<evidence type="ECO:0000256" key="2">
    <source>
        <dbReference type="SAM" id="Phobius"/>
    </source>
</evidence>
<feature type="non-terminal residue" evidence="3">
    <location>
        <position position="1"/>
    </location>
</feature>
<name>A0A6A6Y028_9PEZI</name>
<dbReference type="OrthoDB" id="3944395at2759"/>
<reference evidence="5" key="3">
    <citation type="submission" date="2025-04" db="UniProtKB">
        <authorList>
            <consortium name="RefSeq"/>
        </authorList>
    </citation>
    <scope>IDENTIFICATION</scope>
    <source>
        <strain evidence="5">CBS 304.34</strain>
    </source>
</reference>
<sequence length="336" mass="37930">EHSNWLPQYWKHKILAVVRILLVTGLYIATGLLLANQNVAQIPRWPTNVPKRNETDSLLVLNAACFQSDTAGVLKQTLDESFKDSNSFFDKTLLNSTPNNKIVGWNFFILMVLWYGFAIIAEAFRLWYHRRSRAADHQRAQRKGPAKWVYYLFWLYQFGGAVFCTVAIIYSFVYIRNLRSWMGHSGWIEKEDGKNPESVAYSFGQLVPIFLTLLTVFTFCQLIGDKFSERRRRGGSNDTETGQHTAPTQTESPSLQYSPLPEKKDNYTVTVASAPITPTLQIDEPQLYPSPTLQQRSPMRPSNLSSSSVTASNPSSSPLLSSTGNPPAPQNDTLGR</sequence>
<dbReference type="Proteomes" id="UP000504636">
    <property type="component" value="Unplaced"/>
</dbReference>
<feature type="region of interest" description="Disordered" evidence="1">
    <location>
        <begin position="280"/>
        <end position="336"/>
    </location>
</feature>
<feature type="region of interest" description="Disordered" evidence="1">
    <location>
        <begin position="230"/>
        <end position="261"/>
    </location>
</feature>
<dbReference type="PANTHER" id="PTHR37577:SF1">
    <property type="entry name" value="INTEGRAL MEMBRANE PROTEIN"/>
    <property type="match status" value="1"/>
</dbReference>
<protein>
    <submittedName>
        <fullName evidence="3 5">Uncharacterized protein</fullName>
    </submittedName>
</protein>
<dbReference type="PANTHER" id="PTHR37577">
    <property type="entry name" value="INTEGRAL MEMBRANE PROTEIN"/>
    <property type="match status" value="1"/>
</dbReference>